<reference evidence="2 3" key="1">
    <citation type="submission" date="2018-06" db="EMBL/GenBank/DDBJ databases">
        <authorList>
            <consortium name="Pathogen Informatics"/>
            <person name="Doyle S."/>
        </authorList>
    </citation>
    <scope>NUCLEOTIDE SEQUENCE [LARGE SCALE GENOMIC DNA]</scope>
    <source>
        <strain evidence="2 3">NCTC8985</strain>
    </source>
</reference>
<evidence type="ECO:0000313" key="2">
    <source>
        <dbReference type="EMBL" id="STI80772.1"/>
    </source>
</evidence>
<dbReference type="EMBL" id="UGCO01000001">
    <property type="protein sequence ID" value="STI80772.1"/>
    <property type="molecule type" value="Genomic_DNA"/>
</dbReference>
<organism evidence="2 3">
    <name type="scientific">Escherichia coli</name>
    <dbReference type="NCBI Taxonomy" id="562"/>
    <lineage>
        <taxon>Bacteria</taxon>
        <taxon>Pseudomonadati</taxon>
        <taxon>Pseudomonadota</taxon>
        <taxon>Gammaproteobacteria</taxon>
        <taxon>Enterobacterales</taxon>
        <taxon>Enterobacteriaceae</taxon>
        <taxon>Escherichia</taxon>
    </lineage>
</organism>
<sequence>MFRQLKKNLVATLIAAMTIGQVAPAFADSADTLPDMGTSAGSTLSIGQEMQMGDYYVRQLRGSAPLINDPLLTQYINSLGMRLVSHANSVKTPFHFFLINNDEINAFASLAATWCCTLPCSVIPITKVNWLQLWRTKSPTSPNVTWRERWKINNAARR</sequence>
<keyword evidence="1" id="KW-0732">Signal</keyword>
<feature type="signal peptide" evidence="1">
    <location>
        <begin position="1"/>
        <end position="27"/>
    </location>
</feature>
<accession>A0A376TU96</accession>
<name>A0A376TU96_ECOLX</name>
<evidence type="ECO:0000313" key="3">
    <source>
        <dbReference type="Proteomes" id="UP000254405"/>
    </source>
</evidence>
<dbReference type="Proteomes" id="UP000254405">
    <property type="component" value="Unassembled WGS sequence"/>
</dbReference>
<proteinExistence type="predicted"/>
<dbReference type="AlphaFoldDB" id="A0A376TU96"/>
<evidence type="ECO:0000256" key="1">
    <source>
        <dbReference type="SAM" id="SignalP"/>
    </source>
</evidence>
<feature type="chain" id="PRO_5017010998" evidence="1">
    <location>
        <begin position="28"/>
        <end position="158"/>
    </location>
</feature>
<protein>
    <submittedName>
        <fullName evidence="2">Putative peptidase</fullName>
    </submittedName>
</protein>
<gene>
    <name evidence="2" type="ORF">NCTC8985_06219</name>
</gene>